<dbReference type="OrthoDB" id="201961at2157"/>
<proteinExistence type="predicted"/>
<accession>A0A1M5UQH2</accession>
<reference evidence="2 3" key="1">
    <citation type="submission" date="2016-11" db="EMBL/GenBank/DDBJ databases">
        <authorList>
            <person name="Jaros S."/>
            <person name="Januszkiewicz K."/>
            <person name="Wedrychowicz H."/>
        </authorList>
    </citation>
    <scope>NUCLEOTIDE SEQUENCE [LARGE SCALE GENOMIC DNA]</scope>
    <source>
        <strain evidence="2 3">DSM 9297</strain>
    </source>
</reference>
<organism evidence="2 3">
    <name type="scientific">Halobaculum gomorrense</name>
    <dbReference type="NCBI Taxonomy" id="43928"/>
    <lineage>
        <taxon>Archaea</taxon>
        <taxon>Methanobacteriati</taxon>
        <taxon>Methanobacteriota</taxon>
        <taxon>Stenosarchaea group</taxon>
        <taxon>Halobacteria</taxon>
        <taxon>Halobacteriales</taxon>
        <taxon>Haloferacaceae</taxon>
        <taxon>Halobaculum</taxon>
    </lineage>
</organism>
<keyword evidence="3" id="KW-1185">Reference proteome</keyword>
<evidence type="ECO:0000313" key="2">
    <source>
        <dbReference type="EMBL" id="SHH65247.1"/>
    </source>
</evidence>
<evidence type="ECO:0000256" key="1">
    <source>
        <dbReference type="SAM" id="MobiDB-lite"/>
    </source>
</evidence>
<gene>
    <name evidence="2" type="ORF">SAMN05443636_3089</name>
</gene>
<dbReference type="InterPro" id="IPR055811">
    <property type="entry name" value="DUF7387"/>
</dbReference>
<dbReference type="Pfam" id="PF24113">
    <property type="entry name" value="DUF7387"/>
    <property type="match status" value="1"/>
</dbReference>
<dbReference type="RefSeq" id="WP_073311208.1">
    <property type="nucleotide sequence ID" value="NZ_FQWV01000012.1"/>
</dbReference>
<feature type="region of interest" description="Disordered" evidence="1">
    <location>
        <begin position="1"/>
        <end position="42"/>
    </location>
</feature>
<name>A0A1M5UQH2_9EURY</name>
<dbReference type="Proteomes" id="UP000184357">
    <property type="component" value="Unassembled WGS sequence"/>
</dbReference>
<evidence type="ECO:0000313" key="3">
    <source>
        <dbReference type="Proteomes" id="UP000184357"/>
    </source>
</evidence>
<feature type="region of interest" description="Disordered" evidence="1">
    <location>
        <begin position="58"/>
        <end position="92"/>
    </location>
</feature>
<feature type="compositionally biased region" description="Polar residues" evidence="1">
    <location>
        <begin position="79"/>
        <end position="92"/>
    </location>
</feature>
<dbReference type="EMBL" id="FQWV01000012">
    <property type="protein sequence ID" value="SHH65247.1"/>
    <property type="molecule type" value="Genomic_DNA"/>
</dbReference>
<sequence length="92" mass="9451">MSTDTAGNGDPPLPKRISLTPAEDGDGWVARDEDTGVASQGPTRAVALENLDEAVAGFYGEGSEPTPEDLAELGIDPDANTSGSLSDSDIFE</sequence>
<protein>
    <submittedName>
        <fullName evidence="2">Predicted nuclease of the RNAse H fold, HicB family</fullName>
    </submittedName>
</protein>
<dbReference type="AlphaFoldDB" id="A0A1M5UQH2"/>
<dbReference type="STRING" id="43928.SAMN05443636_3089"/>